<keyword evidence="2" id="KW-1185">Reference proteome</keyword>
<dbReference type="EMBL" id="CAIIXF020000003">
    <property type="protein sequence ID" value="CAH1780188.1"/>
    <property type="molecule type" value="Genomic_DNA"/>
</dbReference>
<evidence type="ECO:0000313" key="2">
    <source>
        <dbReference type="Proteomes" id="UP000749559"/>
    </source>
</evidence>
<feature type="non-terminal residue" evidence="1">
    <location>
        <position position="1"/>
    </location>
</feature>
<evidence type="ECO:0000313" key="1">
    <source>
        <dbReference type="EMBL" id="CAH1780188.1"/>
    </source>
</evidence>
<dbReference type="AlphaFoldDB" id="A0A8J1Y7S6"/>
<organism evidence="1 2">
    <name type="scientific">Owenia fusiformis</name>
    <name type="common">Polychaete worm</name>
    <dbReference type="NCBI Taxonomy" id="6347"/>
    <lineage>
        <taxon>Eukaryota</taxon>
        <taxon>Metazoa</taxon>
        <taxon>Spiralia</taxon>
        <taxon>Lophotrochozoa</taxon>
        <taxon>Annelida</taxon>
        <taxon>Polychaeta</taxon>
        <taxon>Sedentaria</taxon>
        <taxon>Canalipalpata</taxon>
        <taxon>Sabellida</taxon>
        <taxon>Oweniida</taxon>
        <taxon>Oweniidae</taxon>
        <taxon>Owenia</taxon>
    </lineage>
</organism>
<dbReference type="Proteomes" id="UP000749559">
    <property type="component" value="Unassembled WGS sequence"/>
</dbReference>
<comment type="caution">
    <text evidence="1">The sequence shown here is derived from an EMBL/GenBank/DDBJ whole genome shotgun (WGS) entry which is preliminary data.</text>
</comment>
<sequence>GEITINFHIGDNHTSVNPVTDNENLNDAYKLATDDEELYADLDDAPFDVSTLDNNDIDFNCSATDDGKAFDPDVTHLKTRFNNSSSSVELNKDDEKHSNGFCSLPIYKRPQPPIPNEDDVYENISPKPLTKEEVIEDSRKKMYAALEETKDWKMGGPRPASWPKLTPKENICKAFPKIYAAQEAHRQRKKDERRPFLMKKWKSIKNLILSKGKP</sequence>
<gene>
    <name evidence="1" type="ORF">OFUS_LOCUS6916</name>
</gene>
<accession>A0A8J1Y7S6</accession>
<proteinExistence type="predicted"/>
<name>A0A8J1Y7S6_OWEFU</name>
<protein>
    <submittedName>
        <fullName evidence="1">Uncharacterized protein</fullName>
    </submittedName>
</protein>
<reference evidence="1" key="1">
    <citation type="submission" date="2022-03" db="EMBL/GenBank/DDBJ databases">
        <authorList>
            <person name="Martin C."/>
        </authorList>
    </citation>
    <scope>NUCLEOTIDE SEQUENCE</scope>
</reference>